<keyword evidence="3" id="KW-1185">Reference proteome</keyword>
<feature type="transmembrane region" description="Helical" evidence="1">
    <location>
        <begin position="73"/>
        <end position="92"/>
    </location>
</feature>
<comment type="caution">
    <text evidence="2">The sequence shown here is derived from an EMBL/GenBank/DDBJ whole genome shotgun (WGS) entry which is preliminary data.</text>
</comment>
<reference evidence="2" key="1">
    <citation type="submission" date="2020-10" db="EMBL/GenBank/DDBJ databases">
        <authorList>
            <person name="Lu T."/>
            <person name="Wang Q."/>
            <person name="Han X."/>
        </authorList>
    </citation>
    <scope>NUCLEOTIDE SEQUENCE</scope>
    <source>
        <strain evidence="2">WQ 366</strain>
    </source>
</reference>
<feature type="transmembrane region" description="Helical" evidence="1">
    <location>
        <begin position="104"/>
        <end position="130"/>
    </location>
</feature>
<gene>
    <name evidence="2" type="ORF">IPZ78_04600</name>
</gene>
<evidence type="ECO:0000313" key="2">
    <source>
        <dbReference type="EMBL" id="MCA5004439.1"/>
    </source>
</evidence>
<protein>
    <recommendedName>
        <fullName evidence="4">Exosortase/archaeosortase family protein</fullName>
    </recommendedName>
</protein>
<dbReference type="EMBL" id="JADEYP010000005">
    <property type="protein sequence ID" value="MCA5004439.1"/>
    <property type="molecule type" value="Genomic_DNA"/>
</dbReference>
<evidence type="ECO:0000313" key="3">
    <source>
        <dbReference type="Proteomes" id="UP001165302"/>
    </source>
</evidence>
<dbReference type="RefSeq" id="WP_225551779.1">
    <property type="nucleotide sequence ID" value="NZ_JADEYP010000005.1"/>
</dbReference>
<evidence type="ECO:0000256" key="1">
    <source>
        <dbReference type="SAM" id="Phobius"/>
    </source>
</evidence>
<feature type="transmembrane region" description="Helical" evidence="1">
    <location>
        <begin position="136"/>
        <end position="154"/>
    </location>
</feature>
<keyword evidence="1" id="KW-0812">Transmembrane</keyword>
<keyword evidence="1" id="KW-1133">Transmembrane helix</keyword>
<evidence type="ECO:0008006" key="4">
    <source>
        <dbReference type="Google" id="ProtNLM"/>
    </source>
</evidence>
<accession>A0ABS7Z6T5</accession>
<organism evidence="2 3">
    <name type="scientific">Sphingobacterium bovistauri</name>
    <dbReference type="NCBI Taxonomy" id="2781959"/>
    <lineage>
        <taxon>Bacteria</taxon>
        <taxon>Pseudomonadati</taxon>
        <taxon>Bacteroidota</taxon>
        <taxon>Sphingobacteriia</taxon>
        <taxon>Sphingobacteriales</taxon>
        <taxon>Sphingobacteriaceae</taxon>
        <taxon>Sphingobacterium</taxon>
    </lineage>
</organism>
<feature type="transmembrane region" description="Helical" evidence="1">
    <location>
        <begin position="10"/>
        <end position="28"/>
    </location>
</feature>
<keyword evidence="1" id="KW-0472">Membrane</keyword>
<name>A0ABS7Z6T5_9SPHI</name>
<dbReference type="Proteomes" id="UP001165302">
    <property type="component" value="Unassembled WGS sequence"/>
</dbReference>
<proteinExistence type="predicted"/>
<sequence length="164" mass="19763">MKKIPLLPRYFRWIGIVLFVIGIWLTYYESNYKNTASTFEHSFMEIPMFVFYDNPSLGDGEVWFSFTKVHFGLTLRLLISLVSLSFIAFSRNKVEDEMINSIRLYSWCWAIIVIVVFSFITTLFIYNIAYLNFSCLYIQFMFVTYIILFWINIWKMNRRLAHEE</sequence>